<dbReference type="Proteomes" id="UP000276133">
    <property type="component" value="Unassembled WGS sequence"/>
</dbReference>
<comment type="caution">
    <text evidence="2">The sequence shown here is derived from an EMBL/GenBank/DDBJ whole genome shotgun (WGS) entry which is preliminary data.</text>
</comment>
<dbReference type="InterPro" id="IPR003128">
    <property type="entry name" value="Villin_headpiece"/>
</dbReference>
<evidence type="ECO:0000313" key="3">
    <source>
        <dbReference type="Proteomes" id="UP000276133"/>
    </source>
</evidence>
<dbReference type="STRING" id="10195.A0A3M7QG40"/>
<organism evidence="2 3">
    <name type="scientific">Brachionus plicatilis</name>
    <name type="common">Marine rotifer</name>
    <name type="synonym">Brachionus muelleri</name>
    <dbReference type="NCBI Taxonomy" id="10195"/>
    <lineage>
        <taxon>Eukaryota</taxon>
        <taxon>Metazoa</taxon>
        <taxon>Spiralia</taxon>
        <taxon>Gnathifera</taxon>
        <taxon>Rotifera</taxon>
        <taxon>Eurotatoria</taxon>
        <taxon>Monogononta</taxon>
        <taxon>Pseudotrocha</taxon>
        <taxon>Ploima</taxon>
        <taxon>Brachionidae</taxon>
        <taxon>Brachionus</taxon>
    </lineage>
</organism>
<reference evidence="2 3" key="1">
    <citation type="journal article" date="2018" name="Sci. Rep.">
        <title>Genomic signatures of local adaptation to the degree of environmental predictability in rotifers.</title>
        <authorList>
            <person name="Franch-Gras L."/>
            <person name="Hahn C."/>
            <person name="Garcia-Roger E.M."/>
            <person name="Carmona M.J."/>
            <person name="Serra M."/>
            <person name="Gomez A."/>
        </authorList>
    </citation>
    <scope>NUCLEOTIDE SEQUENCE [LARGE SCALE GENOMIC DNA]</scope>
    <source>
        <strain evidence="2">HYR1</strain>
    </source>
</reference>
<dbReference type="OrthoDB" id="1746725at2759"/>
<evidence type="ECO:0000259" key="1">
    <source>
        <dbReference type="PROSITE" id="PS51089"/>
    </source>
</evidence>
<dbReference type="Pfam" id="PF02209">
    <property type="entry name" value="VHP"/>
    <property type="match status" value="1"/>
</dbReference>
<dbReference type="AlphaFoldDB" id="A0A3M7QG40"/>
<evidence type="ECO:0000313" key="2">
    <source>
        <dbReference type="EMBL" id="RNA10011.1"/>
    </source>
</evidence>
<proteinExistence type="predicted"/>
<gene>
    <name evidence="2" type="ORF">BpHYR1_045468</name>
</gene>
<dbReference type="PANTHER" id="PTHR24213">
    <property type="entry name" value="ACTIN-BINDING LIM PROTEIN"/>
    <property type="match status" value="1"/>
</dbReference>
<dbReference type="EMBL" id="REGN01006320">
    <property type="protein sequence ID" value="RNA10011.1"/>
    <property type="molecule type" value="Genomic_DNA"/>
</dbReference>
<feature type="domain" description="HP" evidence="1">
    <location>
        <begin position="485"/>
        <end position="551"/>
    </location>
</feature>
<dbReference type="SUPFAM" id="SSF47050">
    <property type="entry name" value="VHP, Villin headpiece domain"/>
    <property type="match status" value="1"/>
</dbReference>
<dbReference type="SMART" id="SM00153">
    <property type="entry name" value="VHP"/>
    <property type="match status" value="1"/>
</dbReference>
<dbReference type="InterPro" id="IPR036886">
    <property type="entry name" value="Villin_headpiece_dom_sf"/>
</dbReference>
<dbReference type="PANTHER" id="PTHR24213:SF9">
    <property type="entry name" value="UNCOORDINATED 115A, ISOFORM B-RELATED"/>
    <property type="match status" value="1"/>
</dbReference>
<sequence>MFDFLKLKKNFKLFQKKDQNKKKNKENEKKIKTNPLPVDLSAARCSHDNSAYLSPGQKNSSFLFGFIESPEIPKHCPDLTISCQNYMESALDKSNNSTSEISNLKKDRNEKIDPLNSPRDDLFSIYTANNLDKTKPKIENRKSYLSQSLNSISSPAYMTHNNTIPMDVDNPIFLSKFPNADVKNHDQIIDNKYENMIFESAFNDYVSIIRGTRFKNSSEENWEYLDRLLKIYQIELCNKEDDSTKFQTLEGQKINIFTNDLKDDTKILKNYQSLNYDDPVFLSRFANACQADYEETWCRFLNLNQKLKYKNLIFESEYNDYVSFIRAEHNRIKRYKRSSSLHELSGTEDFLDPWKSSRSRNAKSVPRIQTRYLFPLNASASRICTTKCKSLGNLNNSEKKNSIFKYLDLKINKNGLNNEEENESNCLQRSNIEAFLKPGYGQSGKIYKPKMEPFFVALASITPNSSMHKQDSSGLVINSDTAEFTENYQIYSYDLLRSSPKKSLPEDIDRKNLERHLSEEEFQKIFDMSYNQFHKLPDWKKVELKKLVKLF</sequence>
<dbReference type="GO" id="GO:0007010">
    <property type="term" value="P:cytoskeleton organization"/>
    <property type="evidence" value="ECO:0007669"/>
    <property type="project" value="InterPro"/>
</dbReference>
<accession>A0A3M7QG40</accession>
<protein>
    <submittedName>
        <fullName evidence="2">Actin-binding LIM 1</fullName>
    </submittedName>
</protein>
<keyword evidence="3" id="KW-1185">Reference proteome</keyword>
<dbReference type="InterPro" id="IPR051618">
    <property type="entry name" value="Actin-binding_LIM"/>
</dbReference>
<name>A0A3M7QG40_BRAPC</name>
<dbReference type="Gene3D" id="1.10.950.10">
    <property type="entry name" value="Villin headpiece domain"/>
    <property type="match status" value="1"/>
</dbReference>
<dbReference type="GO" id="GO:0051015">
    <property type="term" value="F:actin filament binding"/>
    <property type="evidence" value="ECO:0007669"/>
    <property type="project" value="TreeGrafter"/>
</dbReference>
<dbReference type="GO" id="GO:0030032">
    <property type="term" value="P:lamellipodium assembly"/>
    <property type="evidence" value="ECO:0007669"/>
    <property type="project" value="TreeGrafter"/>
</dbReference>
<dbReference type="GO" id="GO:0015629">
    <property type="term" value="C:actin cytoskeleton"/>
    <property type="evidence" value="ECO:0007669"/>
    <property type="project" value="TreeGrafter"/>
</dbReference>
<dbReference type="PROSITE" id="PS51089">
    <property type="entry name" value="HP"/>
    <property type="match status" value="1"/>
</dbReference>